<dbReference type="AlphaFoldDB" id="A0A511MWZ8"/>
<evidence type="ECO:0000313" key="2">
    <source>
        <dbReference type="Proteomes" id="UP000321306"/>
    </source>
</evidence>
<sequence length="55" mass="6117">MGFLQSGFCFAFKLLGFDAAGQKQMFSIMCKPDDCVENEKILSHTTPDALTKAQR</sequence>
<accession>A0A511MWZ8</accession>
<proteinExistence type="predicted"/>
<evidence type="ECO:0000313" key="1">
    <source>
        <dbReference type="EMBL" id="GEM45103.1"/>
    </source>
</evidence>
<organism evidence="1 2">
    <name type="scientific">Deinococcus cellulosilyticus (strain DSM 18568 / NBRC 106333 / KACC 11606 / 5516J-15)</name>
    <dbReference type="NCBI Taxonomy" id="1223518"/>
    <lineage>
        <taxon>Bacteria</taxon>
        <taxon>Thermotogati</taxon>
        <taxon>Deinococcota</taxon>
        <taxon>Deinococci</taxon>
        <taxon>Deinococcales</taxon>
        <taxon>Deinococcaceae</taxon>
        <taxon>Deinococcus</taxon>
    </lineage>
</organism>
<comment type="caution">
    <text evidence="1">The sequence shown here is derived from an EMBL/GenBank/DDBJ whole genome shotgun (WGS) entry which is preliminary data.</text>
</comment>
<gene>
    <name evidence="1" type="ORF">DC3_07380</name>
</gene>
<keyword evidence="2" id="KW-1185">Reference proteome</keyword>
<dbReference type="RefSeq" id="WP_186815797.1">
    <property type="nucleotide sequence ID" value="NZ_BJXB01000002.1"/>
</dbReference>
<dbReference type="EMBL" id="BJXB01000002">
    <property type="protein sequence ID" value="GEM45103.1"/>
    <property type="molecule type" value="Genomic_DNA"/>
</dbReference>
<name>A0A511MWZ8_DEIC1</name>
<dbReference type="Proteomes" id="UP000321306">
    <property type="component" value="Unassembled WGS sequence"/>
</dbReference>
<protein>
    <submittedName>
        <fullName evidence="1">Uncharacterized protein</fullName>
    </submittedName>
</protein>
<reference evidence="1 2" key="1">
    <citation type="submission" date="2019-07" db="EMBL/GenBank/DDBJ databases">
        <title>Whole genome shotgun sequence of Deinococcus cellulosilyticus NBRC 106333.</title>
        <authorList>
            <person name="Hosoyama A."/>
            <person name="Uohara A."/>
            <person name="Ohji S."/>
            <person name="Ichikawa N."/>
        </authorList>
    </citation>
    <scope>NUCLEOTIDE SEQUENCE [LARGE SCALE GENOMIC DNA]</scope>
    <source>
        <strain evidence="1 2">NBRC 106333</strain>
    </source>
</reference>